<comment type="caution">
    <text evidence="3">The sequence shown here is derived from an EMBL/GenBank/DDBJ whole genome shotgun (WGS) entry which is preliminary data.</text>
</comment>
<dbReference type="Gene3D" id="3.90.550.10">
    <property type="entry name" value="Spore Coat Polysaccharide Biosynthesis Protein SpsA, Chain A"/>
    <property type="match status" value="1"/>
</dbReference>
<evidence type="ECO:0000313" key="5">
    <source>
        <dbReference type="Proteomes" id="UP000642938"/>
    </source>
</evidence>
<reference evidence="5" key="2">
    <citation type="journal article" date="2019" name="Int. J. Syst. Evol. Microbiol.">
        <title>The Global Catalogue of Microorganisms (GCM) 10K type strain sequencing project: providing services to taxonomists for standard genome sequencing and annotation.</title>
        <authorList>
            <consortium name="The Broad Institute Genomics Platform"/>
            <consortium name="The Broad Institute Genome Sequencing Center for Infectious Disease"/>
            <person name="Wu L."/>
            <person name="Ma J."/>
        </authorList>
    </citation>
    <scope>NUCLEOTIDE SEQUENCE [LARGE SCALE GENOMIC DNA]</scope>
    <source>
        <strain evidence="5">CGMCC 1.15287</strain>
    </source>
</reference>
<dbReference type="PANTHER" id="PTHR22916:SF3">
    <property type="entry name" value="UDP-GLCNAC:BETAGAL BETA-1,3-N-ACETYLGLUCOSAMINYLTRANSFERASE-LIKE PROTEIN 1"/>
    <property type="match status" value="1"/>
</dbReference>
<reference evidence="2" key="4">
    <citation type="submission" date="2024-05" db="EMBL/GenBank/DDBJ databases">
        <authorList>
            <person name="Sun Q."/>
            <person name="Zhou Y."/>
        </authorList>
    </citation>
    <scope>NUCLEOTIDE SEQUENCE</scope>
    <source>
        <strain evidence="2">CGMCC 1.15287</strain>
    </source>
</reference>
<feature type="domain" description="Glycosyltransferase 2-like" evidence="1">
    <location>
        <begin position="6"/>
        <end position="133"/>
    </location>
</feature>
<dbReference type="SUPFAM" id="SSF53448">
    <property type="entry name" value="Nucleotide-diphospho-sugar transferases"/>
    <property type="match status" value="1"/>
</dbReference>
<dbReference type="Proteomes" id="UP000532273">
    <property type="component" value="Unassembled WGS sequence"/>
</dbReference>
<dbReference type="Pfam" id="PF00535">
    <property type="entry name" value="Glycos_transf_2"/>
    <property type="match status" value="1"/>
</dbReference>
<dbReference type="InterPro" id="IPR029044">
    <property type="entry name" value="Nucleotide-diphossugar_trans"/>
</dbReference>
<reference evidence="3 4" key="3">
    <citation type="submission" date="2020-08" db="EMBL/GenBank/DDBJ databases">
        <title>Genomic Encyclopedia of Type Strains, Phase IV (KMG-IV): sequencing the most valuable type-strain genomes for metagenomic binning, comparative biology and taxonomic classification.</title>
        <authorList>
            <person name="Goeker M."/>
        </authorList>
    </citation>
    <scope>NUCLEOTIDE SEQUENCE [LARGE SCALE GENOMIC DNA]</scope>
    <source>
        <strain evidence="3 4">DSM 100774</strain>
    </source>
</reference>
<gene>
    <name evidence="2" type="ORF">GCM10007422_36000</name>
    <name evidence="3" type="ORF">GGQ60_003857</name>
</gene>
<keyword evidence="5" id="KW-1185">Reference proteome</keyword>
<proteinExistence type="predicted"/>
<organism evidence="3 4">
    <name type="scientific">Pedobacter zeae</name>
    <dbReference type="NCBI Taxonomy" id="1737356"/>
    <lineage>
        <taxon>Bacteria</taxon>
        <taxon>Pseudomonadati</taxon>
        <taxon>Bacteroidota</taxon>
        <taxon>Sphingobacteriia</taxon>
        <taxon>Sphingobacteriales</taxon>
        <taxon>Sphingobacteriaceae</taxon>
        <taxon>Pedobacter</taxon>
    </lineage>
</organism>
<dbReference type="RefSeq" id="WP_183767145.1">
    <property type="nucleotide sequence ID" value="NZ_BMHZ01000003.1"/>
</dbReference>
<evidence type="ECO:0000313" key="3">
    <source>
        <dbReference type="EMBL" id="MBB4109848.1"/>
    </source>
</evidence>
<protein>
    <submittedName>
        <fullName evidence="3">Glycosyltransferase involved in cell wall biosynthesis</fullName>
    </submittedName>
</protein>
<reference evidence="2" key="1">
    <citation type="journal article" date="2014" name="Int. J. Syst. Evol. Microbiol.">
        <title>Complete genome of a new Firmicutes species belonging to the dominant human colonic microbiota ('Ruminococcus bicirculans') reveals two chromosomes and a selective capacity to utilize plant glucans.</title>
        <authorList>
            <consortium name="NISC Comparative Sequencing Program"/>
            <person name="Wegmann U."/>
            <person name="Louis P."/>
            <person name="Goesmann A."/>
            <person name="Henrissat B."/>
            <person name="Duncan S.H."/>
            <person name="Flint H.J."/>
        </authorList>
    </citation>
    <scope>NUCLEOTIDE SEQUENCE</scope>
    <source>
        <strain evidence="2">CGMCC 1.15287</strain>
    </source>
</reference>
<dbReference type="EMBL" id="JACIEF010000003">
    <property type="protein sequence ID" value="MBB4109848.1"/>
    <property type="molecule type" value="Genomic_DNA"/>
</dbReference>
<dbReference type="GO" id="GO:0016758">
    <property type="term" value="F:hexosyltransferase activity"/>
    <property type="evidence" value="ECO:0007669"/>
    <property type="project" value="UniProtKB-ARBA"/>
</dbReference>
<dbReference type="PANTHER" id="PTHR22916">
    <property type="entry name" value="GLYCOSYLTRANSFERASE"/>
    <property type="match status" value="1"/>
</dbReference>
<dbReference type="AlphaFoldDB" id="A0A7W6KDL2"/>
<dbReference type="EMBL" id="BMHZ01000003">
    <property type="protein sequence ID" value="GGH14556.1"/>
    <property type="molecule type" value="Genomic_DNA"/>
</dbReference>
<sequence length="313" mass="36453">MKDKITIAIPVYERYDFFEESILSAINQSLQATIIVVDNHSSHNKFRDFVLELNMPHVKYFLNESNVGMVENWNRCIELSDTEWVTILHDDDKLNEDYIKNISRYFNDVNVGCIAVRCELGSEPSTVFNKKYDKTSDAFRINSLDYFMFTNLSPFPGIAVRKNIAVKAGLFNADKFPISDYEFWIRIFENTNIIKLNSILAFYRVSITQSTSNLFNQITIETYFQHQKILNGRTGLVKYLSLVSLYLMYESYDYGNVSDSSFSNLNQSTLINAFKKIKKSIAFPGYKALLINVIKAYKLRFYSRYNAKRFKSI</sequence>
<name>A0A7W6KDL2_9SPHI</name>
<dbReference type="Proteomes" id="UP000642938">
    <property type="component" value="Unassembled WGS sequence"/>
</dbReference>
<evidence type="ECO:0000313" key="2">
    <source>
        <dbReference type="EMBL" id="GGH14556.1"/>
    </source>
</evidence>
<keyword evidence="3" id="KW-0808">Transferase</keyword>
<dbReference type="InterPro" id="IPR001173">
    <property type="entry name" value="Glyco_trans_2-like"/>
</dbReference>
<evidence type="ECO:0000313" key="4">
    <source>
        <dbReference type="Proteomes" id="UP000532273"/>
    </source>
</evidence>
<accession>A0A7W6KDL2</accession>
<evidence type="ECO:0000259" key="1">
    <source>
        <dbReference type="Pfam" id="PF00535"/>
    </source>
</evidence>